<evidence type="ECO:0000313" key="2">
    <source>
        <dbReference type="EMBL" id="MCW3487049.1"/>
    </source>
</evidence>
<sequence length="133" mass="14839">MKKYIITALLLSVISCYIAPDVTAGNGIIFQAPTMNIEGTAGSIVSRLDKSLQLTATQKPRMLHIITGYLKQKVNIQSLQHSNATAYKTKLNSMQNGLHAKLKPLLTLTQYTEFMAQQPKSYDETNVLSQLYY</sequence>
<protein>
    <submittedName>
        <fullName evidence="2">Uncharacterized protein</fullName>
    </submittedName>
</protein>
<dbReference type="Proteomes" id="UP001207742">
    <property type="component" value="Unassembled WGS sequence"/>
</dbReference>
<organism evidence="2 3">
    <name type="scientific">Chitinophaga nivalis</name>
    <dbReference type="NCBI Taxonomy" id="2991709"/>
    <lineage>
        <taxon>Bacteria</taxon>
        <taxon>Pseudomonadati</taxon>
        <taxon>Bacteroidota</taxon>
        <taxon>Chitinophagia</taxon>
        <taxon>Chitinophagales</taxon>
        <taxon>Chitinophagaceae</taxon>
        <taxon>Chitinophaga</taxon>
    </lineage>
</organism>
<dbReference type="PROSITE" id="PS51257">
    <property type="entry name" value="PROKAR_LIPOPROTEIN"/>
    <property type="match status" value="1"/>
</dbReference>
<accession>A0ABT3ISX1</accession>
<dbReference type="RefSeq" id="WP_264733860.1">
    <property type="nucleotide sequence ID" value="NZ_JAPDNR010000001.1"/>
</dbReference>
<dbReference type="EMBL" id="JAPDNS010000002">
    <property type="protein sequence ID" value="MCW3487049.1"/>
    <property type="molecule type" value="Genomic_DNA"/>
</dbReference>
<gene>
    <name evidence="2" type="ORF">OL497_24335</name>
</gene>
<proteinExistence type="predicted"/>
<evidence type="ECO:0000256" key="1">
    <source>
        <dbReference type="SAM" id="SignalP"/>
    </source>
</evidence>
<evidence type="ECO:0000313" key="3">
    <source>
        <dbReference type="Proteomes" id="UP001207742"/>
    </source>
</evidence>
<comment type="caution">
    <text evidence="2">The sequence shown here is derived from an EMBL/GenBank/DDBJ whole genome shotgun (WGS) entry which is preliminary data.</text>
</comment>
<name>A0ABT3ISX1_9BACT</name>
<feature type="signal peptide" evidence="1">
    <location>
        <begin position="1"/>
        <end position="24"/>
    </location>
</feature>
<keyword evidence="1" id="KW-0732">Signal</keyword>
<keyword evidence="3" id="KW-1185">Reference proteome</keyword>
<feature type="chain" id="PRO_5046703680" evidence="1">
    <location>
        <begin position="25"/>
        <end position="133"/>
    </location>
</feature>
<reference evidence="2 3" key="1">
    <citation type="submission" date="2022-10" db="EMBL/GenBank/DDBJ databases">
        <title>Chitinophaga nivalis PC15 sp. nov., isolated from Pyeongchang county, South Korea.</title>
        <authorList>
            <person name="Trinh H.N."/>
        </authorList>
    </citation>
    <scope>NUCLEOTIDE SEQUENCE [LARGE SCALE GENOMIC DNA]</scope>
    <source>
        <strain evidence="2 3">PC14</strain>
    </source>
</reference>